<dbReference type="PANTHER" id="PTHR37299">
    <property type="entry name" value="TRANSCRIPTIONAL REGULATOR-RELATED"/>
    <property type="match status" value="1"/>
</dbReference>
<sequence length="151" mass="17360">MNEGYRIQVSLEETMPEDHILIQCRTHTVGSKVMASLRDMTFDSRSIVLKQDETYIIVDKLDIVFAEVYQKELTVYTIDEEIKTSQSLSSFYENLPKESFVQVSKSSILNIHKIKRVEAHFSGNLLSHLSNGMKTSISRRYVAKLKEKLGI</sequence>
<evidence type="ECO:0000313" key="3">
    <source>
        <dbReference type="Proteomes" id="UP001595637"/>
    </source>
</evidence>
<dbReference type="Proteomes" id="UP001595637">
    <property type="component" value="Unassembled WGS sequence"/>
</dbReference>
<proteinExistence type="predicted"/>
<dbReference type="Gene3D" id="2.40.50.1020">
    <property type="entry name" value="LytTr DNA-binding domain"/>
    <property type="match status" value="1"/>
</dbReference>
<dbReference type="PANTHER" id="PTHR37299:SF1">
    <property type="entry name" value="STAGE 0 SPORULATION PROTEIN A HOMOLOG"/>
    <property type="match status" value="1"/>
</dbReference>
<reference evidence="3" key="1">
    <citation type="journal article" date="2019" name="Int. J. Syst. Evol. Microbiol.">
        <title>The Global Catalogue of Microorganisms (GCM) 10K type strain sequencing project: providing services to taxonomists for standard genome sequencing and annotation.</title>
        <authorList>
            <consortium name="The Broad Institute Genomics Platform"/>
            <consortium name="The Broad Institute Genome Sequencing Center for Infectious Disease"/>
            <person name="Wu L."/>
            <person name="Ma J."/>
        </authorList>
    </citation>
    <scope>NUCLEOTIDE SEQUENCE [LARGE SCALE GENOMIC DNA]</scope>
    <source>
        <strain evidence="3">CCM 7756</strain>
    </source>
</reference>
<dbReference type="EMBL" id="JBHRVQ010000001">
    <property type="protein sequence ID" value="MFC3387229.1"/>
    <property type="molecule type" value="Genomic_DNA"/>
</dbReference>
<organism evidence="2 3">
    <name type="scientific">Salinicoccus sesuvii</name>
    <dbReference type="NCBI Taxonomy" id="868281"/>
    <lineage>
        <taxon>Bacteria</taxon>
        <taxon>Bacillati</taxon>
        <taxon>Bacillota</taxon>
        <taxon>Bacilli</taxon>
        <taxon>Bacillales</taxon>
        <taxon>Staphylococcaceae</taxon>
        <taxon>Salinicoccus</taxon>
    </lineage>
</organism>
<dbReference type="RefSeq" id="WP_380650835.1">
    <property type="nucleotide sequence ID" value="NZ_JBHRVQ010000001.1"/>
</dbReference>
<dbReference type="InterPro" id="IPR046947">
    <property type="entry name" value="LytR-like"/>
</dbReference>
<accession>A0ABV7N1U8</accession>
<protein>
    <submittedName>
        <fullName evidence="2">LytR/AlgR family response regulator transcription factor</fullName>
    </submittedName>
</protein>
<dbReference type="Pfam" id="PF04397">
    <property type="entry name" value="LytTR"/>
    <property type="match status" value="1"/>
</dbReference>
<comment type="caution">
    <text evidence="2">The sequence shown here is derived from an EMBL/GenBank/DDBJ whole genome shotgun (WGS) entry which is preliminary data.</text>
</comment>
<gene>
    <name evidence="2" type="ORF">ACFOEO_01220</name>
</gene>
<evidence type="ECO:0000313" key="2">
    <source>
        <dbReference type="EMBL" id="MFC3387229.1"/>
    </source>
</evidence>
<evidence type="ECO:0000259" key="1">
    <source>
        <dbReference type="PROSITE" id="PS50930"/>
    </source>
</evidence>
<keyword evidence="3" id="KW-1185">Reference proteome</keyword>
<dbReference type="SMART" id="SM00850">
    <property type="entry name" value="LytTR"/>
    <property type="match status" value="1"/>
</dbReference>
<dbReference type="InterPro" id="IPR007492">
    <property type="entry name" value="LytTR_DNA-bd_dom"/>
</dbReference>
<feature type="domain" description="HTH LytTR-type" evidence="1">
    <location>
        <begin position="47"/>
        <end position="151"/>
    </location>
</feature>
<name>A0ABV7N1U8_9STAP</name>
<dbReference type="PROSITE" id="PS50930">
    <property type="entry name" value="HTH_LYTTR"/>
    <property type="match status" value="1"/>
</dbReference>